<accession>I0GYG3</accession>
<feature type="transmembrane region" description="Helical" evidence="1">
    <location>
        <begin position="68"/>
        <end position="85"/>
    </location>
</feature>
<dbReference type="KEGG" id="ams:AMIS_5800"/>
<keyword evidence="1" id="KW-0472">Membrane</keyword>
<evidence type="ECO:0000256" key="1">
    <source>
        <dbReference type="SAM" id="Phobius"/>
    </source>
</evidence>
<proteinExistence type="predicted"/>
<organism evidence="2 3">
    <name type="scientific">Actinoplanes missouriensis (strain ATCC 14538 / DSM 43046 / CBS 188.64 / JCM 3121 / NBRC 102363 / NCIMB 12654 / NRRL B-3342 / UNCC 431)</name>
    <dbReference type="NCBI Taxonomy" id="512565"/>
    <lineage>
        <taxon>Bacteria</taxon>
        <taxon>Bacillati</taxon>
        <taxon>Actinomycetota</taxon>
        <taxon>Actinomycetes</taxon>
        <taxon>Micromonosporales</taxon>
        <taxon>Micromonosporaceae</taxon>
        <taxon>Actinoplanes</taxon>
    </lineage>
</organism>
<dbReference type="EMBL" id="AP012319">
    <property type="protein sequence ID" value="BAL85800.1"/>
    <property type="molecule type" value="Genomic_DNA"/>
</dbReference>
<dbReference type="STRING" id="512565.AMIS_5800"/>
<keyword evidence="1" id="KW-1133">Transmembrane helix</keyword>
<feature type="transmembrane region" description="Helical" evidence="1">
    <location>
        <begin position="6"/>
        <end position="23"/>
    </location>
</feature>
<name>I0GYG3_ACTM4</name>
<gene>
    <name evidence="2" type="ordered locus">AMIS_5800</name>
</gene>
<keyword evidence="1" id="KW-0812">Transmembrane</keyword>
<protein>
    <submittedName>
        <fullName evidence="2">Uncharacterized protein</fullName>
    </submittedName>
</protein>
<dbReference type="Proteomes" id="UP000007882">
    <property type="component" value="Chromosome"/>
</dbReference>
<keyword evidence="3" id="KW-1185">Reference proteome</keyword>
<evidence type="ECO:0000313" key="2">
    <source>
        <dbReference type="EMBL" id="BAL85800.1"/>
    </source>
</evidence>
<dbReference type="PATRIC" id="fig|512565.3.peg.582"/>
<sequence>MGTAVLGGLIGLLLLAFGARVLVSGRAPAVIGRSFRTDREAGFYHLLFGLAVLIFVGGARLAGGSSGTTASVISVALVAVAVVRFRPRARARRDD</sequence>
<feature type="transmembrane region" description="Helical" evidence="1">
    <location>
        <begin position="43"/>
        <end position="62"/>
    </location>
</feature>
<reference evidence="2 3" key="1">
    <citation type="submission" date="2012-02" db="EMBL/GenBank/DDBJ databases">
        <title>Complete genome sequence of Actinoplanes missouriensis 431 (= NBRC 102363).</title>
        <authorList>
            <person name="Ohnishi Y."/>
            <person name="Ishikawa J."/>
            <person name="Sekine M."/>
            <person name="Hosoyama A."/>
            <person name="Harada T."/>
            <person name="Narita H."/>
            <person name="Hata T."/>
            <person name="Konno Y."/>
            <person name="Tutikane K."/>
            <person name="Fujita N."/>
            <person name="Horinouchi S."/>
            <person name="Hayakawa M."/>
        </authorList>
    </citation>
    <scope>NUCLEOTIDE SEQUENCE [LARGE SCALE GENOMIC DNA]</scope>
    <source>
        <strain evidence="3">ATCC 14538 / DSM 43046 / CBS 188.64 / JCM 3121 / NBRC 102363 / NCIMB 12654 / NRRL B-3342 / UNCC 431</strain>
    </source>
</reference>
<dbReference type="AlphaFoldDB" id="I0GYG3"/>
<evidence type="ECO:0000313" key="3">
    <source>
        <dbReference type="Proteomes" id="UP000007882"/>
    </source>
</evidence>
<dbReference type="HOGENOM" id="CLU_2314080_0_0_11"/>
<dbReference type="OrthoDB" id="3298819at2"/>
<dbReference type="RefSeq" id="WP_014440700.1">
    <property type="nucleotide sequence ID" value="NC_017093.1"/>
</dbReference>